<dbReference type="Proteomes" id="UP000494115">
    <property type="component" value="Unassembled WGS sequence"/>
</dbReference>
<gene>
    <name evidence="1" type="ORF">LMG28138_05588</name>
</gene>
<dbReference type="SUPFAM" id="SSF51905">
    <property type="entry name" value="FAD/NAD(P)-binding domain"/>
    <property type="match status" value="1"/>
</dbReference>
<protein>
    <recommendedName>
        <fullName evidence="3">Thioredoxin reductase</fullName>
    </recommendedName>
</protein>
<accession>A0A6S7BN48</accession>
<name>A0A6S7BN48_9BURK</name>
<sequence>MKSAFFGAGLYYGAGASEAALIHGEDVYVVGGGNSAGQAAMHFSQSANRVYMLVRDPSLRTRCPNTW</sequence>
<dbReference type="InterPro" id="IPR036188">
    <property type="entry name" value="FAD/NAD-bd_sf"/>
</dbReference>
<evidence type="ECO:0000313" key="1">
    <source>
        <dbReference type="EMBL" id="CAB3804876.1"/>
    </source>
</evidence>
<dbReference type="AlphaFoldDB" id="A0A6S7BN48"/>
<dbReference type="RefSeq" id="WP_246258010.1">
    <property type="nucleotide sequence ID" value="NZ_CADIKM010000068.1"/>
</dbReference>
<evidence type="ECO:0008006" key="3">
    <source>
        <dbReference type="Google" id="ProtNLM"/>
    </source>
</evidence>
<proteinExistence type="predicted"/>
<dbReference type="EMBL" id="CADIKM010000068">
    <property type="protein sequence ID" value="CAB3804876.1"/>
    <property type="molecule type" value="Genomic_DNA"/>
</dbReference>
<evidence type="ECO:0000313" key="2">
    <source>
        <dbReference type="Proteomes" id="UP000494115"/>
    </source>
</evidence>
<dbReference type="Gene3D" id="3.50.50.60">
    <property type="entry name" value="FAD/NAD(P)-binding domain"/>
    <property type="match status" value="1"/>
</dbReference>
<keyword evidence="2" id="KW-1185">Reference proteome</keyword>
<reference evidence="1 2" key="1">
    <citation type="submission" date="2020-04" db="EMBL/GenBank/DDBJ databases">
        <authorList>
            <person name="De Canck E."/>
        </authorList>
    </citation>
    <scope>NUCLEOTIDE SEQUENCE [LARGE SCALE GENOMIC DNA]</scope>
    <source>
        <strain evidence="1 2">LMG 28138</strain>
    </source>
</reference>
<organism evidence="1 2">
    <name type="scientific">Pararobbsia alpina</name>
    <dbReference type="NCBI Taxonomy" id="621374"/>
    <lineage>
        <taxon>Bacteria</taxon>
        <taxon>Pseudomonadati</taxon>
        <taxon>Pseudomonadota</taxon>
        <taxon>Betaproteobacteria</taxon>
        <taxon>Burkholderiales</taxon>
        <taxon>Burkholderiaceae</taxon>
        <taxon>Pararobbsia</taxon>
    </lineage>
</organism>